<dbReference type="PROSITE" id="PS50914">
    <property type="entry name" value="BON"/>
    <property type="match status" value="2"/>
</dbReference>
<protein>
    <submittedName>
        <fullName evidence="2">BON domain-containing protein</fullName>
    </submittedName>
</protein>
<dbReference type="SMART" id="SM00749">
    <property type="entry name" value="BON"/>
    <property type="match status" value="2"/>
</dbReference>
<dbReference type="PANTHER" id="PTHR34606">
    <property type="entry name" value="BON DOMAIN-CONTAINING PROTEIN"/>
    <property type="match status" value="1"/>
</dbReference>
<dbReference type="InterPro" id="IPR051686">
    <property type="entry name" value="Lipoprotein_DolP"/>
</dbReference>
<dbReference type="InterPro" id="IPR007055">
    <property type="entry name" value="BON_dom"/>
</dbReference>
<feature type="domain" description="BON" evidence="1">
    <location>
        <begin position="124"/>
        <end position="192"/>
    </location>
</feature>
<proteinExistence type="predicted"/>
<dbReference type="RefSeq" id="WP_169192931.1">
    <property type="nucleotide sequence ID" value="NZ_CP046391.1"/>
</dbReference>
<evidence type="ECO:0000259" key="1">
    <source>
        <dbReference type="PROSITE" id="PS50914"/>
    </source>
</evidence>
<dbReference type="AlphaFoldDB" id="A0A858PXH1"/>
<dbReference type="KEGG" id="aplt:ANPL_00900"/>
<feature type="domain" description="BON" evidence="1">
    <location>
        <begin position="48"/>
        <end position="114"/>
    </location>
</feature>
<name>A0A858PXH1_9RICK</name>
<dbReference type="Pfam" id="PF04972">
    <property type="entry name" value="BON"/>
    <property type="match status" value="2"/>
</dbReference>
<dbReference type="PANTHER" id="PTHR34606:SF15">
    <property type="entry name" value="BON DOMAIN-CONTAINING PROTEIN"/>
    <property type="match status" value="1"/>
</dbReference>
<organism evidence="2 3">
    <name type="scientific">Anaplasma platys</name>
    <dbReference type="NCBI Taxonomy" id="949"/>
    <lineage>
        <taxon>Bacteria</taxon>
        <taxon>Pseudomonadati</taxon>
        <taxon>Pseudomonadota</taxon>
        <taxon>Alphaproteobacteria</taxon>
        <taxon>Rickettsiales</taxon>
        <taxon>Anaplasmataceae</taxon>
        <taxon>Anaplasma</taxon>
    </lineage>
</organism>
<accession>A0A858PXH1</accession>
<reference evidence="2 3" key="1">
    <citation type="journal article" date="2020" name="Pathogens">
        <title>First Whole Genome Sequence of Anaplasma platys, an Obligate Intracellular Rickettsial Pathogen of Dogs.</title>
        <authorList>
            <person name="Llanes A."/>
            <person name="Rajeev S."/>
        </authorList>
    </citation>
    <scope>NUCLEOTIDE SEQUENCE [LARGE SCALE GENOMIC DNA]</scope>
    <source>
        <strain evidence="2 3">S3</strain>
    </source>
</reference>
<sequence>MGRGARALILTVLLVTTQTGCSAVFAGLAVATGAVVAMQERSVGDVIDDASIMIRINRELLKLGIFYAVTVKVSEGRVFLLGAVNTPDKRVQAEKAAWQQRDVREVVNEITISEGAVSLQSLALDGAISAQIRARVLARAGVKSMNYSVNTIGGVVYLMGIAQSQKELNTVIAIAKRVRGVKQVISYVRLKNSRLRH</sequence>
<keyword evidence="3" id="KW-1185">Reference proteome</keyword>
<dbReference type="InterPro" id="IPR014004">
    <property type="entry name" value="Transpt-assoc_nodulatn_dom_bac"/>
</dbReference>
<gene>
    <name evidence="2" type="ORF">ANPL_00900</name>
</gene>
<evidence type="ECO:0000313" key="2">
    <source>
        <dbReference type="EMBL" id="QJC27293.1"/>
    </source>
</evidence>
<dbReference type="Proteomes" id="UP000500930">
    <property type="component" value="Chromosome"/>
</dbReference>
<dbReference type="Gene3D" id="3.30.1340.30">
    <property type="match status" value="1"/>
</dbReference>
<evidence type="ECO:0000313" key="3">
    <source>
        <dbReference type="Proteomes" id="UP000500930"/>
    </source>
</evidence>
<dbReference type="EMBL" id="CP046391">
    <property type="protein sequence ID" value="QJC27293.1"/>
    <property type="molecule type" value="Genomic_DNA"/>
</dbReference>